<accession>A0ABW3QM92</accession>
<dbReference type="RefSeq" id="WP_379885715.1">
    <property type="nucleotide sequence ID" value="NZ_JBHTLP010000044.1"/>
</dbReference>
<proteinExistence type="predicted"/>
<sequence>MKERLDRQLECLSIAQTLPAAFQKAFQQAGYLPPDSADCTRYTLFFNPQTGLASFDLAWEQGDAYSRREQLYCLGRGLTILGYFSSSELASWPLDQLARRLYPALGSLDLP</sequence>
<protein>
    <submittedName>
        <fullName evidence="1">Uncharacterized protein</fullName>
    </submittedName>
</protein>
<gene>
    <name evidence="1" type="ORF">ACFQ4C_30055</name>
</gene>
<reference evidence="2" key="1">
    <citation type="journal article" date="2019" name="Int. J. Syst. Evol. Microbiol.">
        <title>The Global Catalogue of Microorganisms (GCM) 10K type strain sequencing project: providing services to taxonomists for standard genome sequencing and annotation.</title>
        <authorList>
            <consortium name="The Broad Institute Genomics Platform"/>
            <consortium name="The Broad Institute Genome Sequencing Center for Infectious Disease"/>
            <person name="Wu L."/>
            <person name="Ma J."/>
        </authorList>
    </citation>
    <scope>NUCLEOTIDE SEQUENCE [LARGE SCALE GENOMIC DNA]</scope>
    <source>
        <strain evidence="2">CCUG 55608</strain>
    </source>
</reference>
<name>A0ABW3QM92_9BACT</name>
<dbReference type="Proteomes" id="UP001597116">
    <property type="component" value="Unassembled WGS sequence"/>
</dbReference>
<keyword evidence="2" id="KW-1185">Reference proteome</keyword>
<organism evidence="1 2">
    <name type="scientific">Larkinella insperata</name>
    <dbReference type="NCBI Taxonomy" id="332158"/>
    <lineage>
        <taxon>Bacteria</taxon>
        <taxon>Pseudomonadati</taxon>
        <taxon>Bacteroidota</taxon>
        <taxon>Cytophagia</taxon>
        <taxon>Cytophagales</taxon>
        <taxon>Spirosomataceae</taxon>
        <taxon>Larkinella</taxon>
    </lineage>
</organism>
<dbReference type="EMBL" id="JBHTLP010000044">
    <property type="protein sequence ID" value="MFD1145408.1"/>
    <property type="molecule type" value="Genomic_DNA"/>
</dbReference>
<comment type="caution">
    <text evidence="1">The sequence shown here is derived from an EMBL/GenBank/DDBJ whole genome shotgun (WGS) entry which is preliminary data.</text>
</comment>
<evidence type="ECO:0000313" key="2">
    <source>
        <dbReference type="Proteomes" id="UP001597116"/>
    </source>
</evidence>
<evidence type="ECO:0000313" key="1">
    <source>
        <dbReference type="EMBL" id="MFD1145408.1"/>
    </source>
</evidence>